<dbReference type="AlphaFoldDB" id="A0A3L6QSD1"/>
<protein>
    <recommendedName>
        <fullName evidence="4">DUF4283 domain-containing protein</fullName>
    </recommendedName>
</protein>
<dbReference type="STRING" id="4540.A0A3L6QSD1"/>
<comment type="caution">
    <text evidence="2">The sequence shown here is derived from an EMBL/GenBank/DDBJ whole genome shotgun (WGS) entry which is preliminary data.</text>
</comment>
<feature type="region of interest" description="Disordered" evidence="1">
    <location>
        <begin position="236"/>
        <end position="330"/>
    </location>
</feature>
<gene>
    <name evidence="2" type="ORF">C2845_PM04G10090</name>
</gene>
<proteinExistence type="predicted"/>
<reference evidence="3" key="1">
    <citation type="journal article" date="2019" name="Nat. Commun.">
        <title>The genome of broomcorn millet.</title>
        <authorList>
            <person name="Zou C."/>
            <person name="Miki D."/>
            <person name="Li D."/>
            <person name="Tang Q."/>
            <person name="Xiao L."/>
            <person name="Rajput S."/>
            <person name="Deng P."/>
            <person name="Jia W."/>
            <person name="Huang R."/>
            <person name="Zhang M."/>
            <person name="Sun Y."/>
            <person name="Hu J."/>
            <person name="Fu X."/>
            <person name="Schnable P.S."/>
            <person name="Li F."/>
            <person name="Zhang H."/>
            <person name="Feng B."/>
            <person name="Zhu X."/>
            <person name="Liu R."/>
            <person name="Schnable J.C."/>
            <person name="Zhu J.-K."/>
            <person name="Zhang H."/>
        </authorList>
    </citation>
    <scope>NUCLEOTIDE SEQUENCE [LARGE SCALE GENOMIC DNA]</scope>
</reference>
<evidence type="ECO:0008006" key="4">
    <source>
        <dbReference type="Google" id="ProtNLM"/>
    </source>
</evidence>
<evidence type="ECO:0000313" key="2">
    <source>
        <dbReference type="EMBL" id="RLM85615.1"/>
    </source>
</evidence>
<dbReference type="InterPro" id="IPR040256">
    <property type="entry name" value="At4g02000-like"/>
</dbReference>
<dbReference type="OrthoDB" id="682783at2759"/>
<feature type="compositionally biased region" description="Basic and acidic residues" evidence="1">
    <location>
        <begin position="263"/>
        <end position="279"/>
    </location>
</feature>
<name>A0A3L6QSD1_PANMI</name>
<dbReference type="EMBL" id="PQIB02000011">
    <property type="protein sequence ID" value="RLM85615.1"/>
    <property type="molecule type" value="Genomic_DNA"/>
</dbReference>
<dbReference type="Proteomes" id="UP000275267">
    <property type="component" value="Unassembled WGS sequence"/>
</dbReference>
<dbReference type="PANTHER" id="PTHR31286">
    <property type="entry name" value="GLYCINE-RICH CELL WALL STRUCTURAL PROTEIN 1.8-LIKE"/>
    <property type="match status" value="1"/>
</dbReference>
<organism evidence="2 3">
    <name type="scientific">Panicum miliaceum</name>
    <name type="common">Proso millet</name>
    <name type="synonym">Broomcorn millet</name>
    <dbReference type="NCBI Taxonomy" id="4540"/>
    <lineage>
        <taxon>Eukaryota</taxon>
        <taxon>Viridiplantae</taxon>
        <taxon>Streptophyta</taxon>
        <taxon>Embryophyta</taxon>
        <taxon>Tracheophyta</taxon>
        <taxon>Spermatophyta</taxon>
        <taxon>Magnoliopsida</taxon>
        <taxon>Liliopsida</taxon>
        <taxon>Poales</taxon>
        <taxon>Poaceae</taxon>
        <taxon>PACMAD clade</taxon>
        <taxon>Panicoideae</taxon>
        <taxon>Panicodae</taxon>
        <taxon>Paniceae</taxon>
        <taxon>Panicinae</taxon>
        <taxon>Panicum</taxon>
        <taxon>Panicum sect. Panicum</taxon>
    </lineage>
</organism>
<dbReference type="PANTHER" id="PTHR31286:SF167">
    <property type="entry name" value="OS09G0268800 PROTEIN"/>
    <property type="match status" value="1"/>
</dbReference>
<sequence>MVSSSGDQQQHSLSKSVSLSRSVVLTQDTSIPSMLILGKLLMVSDSDGTTTMASLRAMLLQDSAPSGAVNFWRVTDGAFLVQFHEEADLRRAMDGAPWSCDGGRHLFLMQQAKPETNLVDQLVPGTGFATADLWAQFHNVPVEFFSAATLSALAARVGVPLVLPDLGAAPVELLRARIRVDITRPLVRSLQVDLDDDGRRELVSVVYEQIPILSCGIVGHPVDRCPNGAATAAAAAASRSRREKPAAPSSSTWSLRGSRRSSTMKEAHPPDAEKNDHSGCRLGSTTELSGEQQPLLGTVEKDKEDPSAPSSRTSSSTGGGERLQVLGTPERHTAVSVNRCLPFNSILKLVSRTKKKEPVGEIKAADGGGVNLQGAQRTSQKQVKQQTLLLTFSAQQNVQESLVMEGKGIPTATISLAVRTPSTFQLNGGYVSYYSRSGSRKNPRIEVRVETQCSAQLMKKAMEWLAENTGLKASYDGKKGVISIIGLQVDQRMDPVDIVASLYPGPRPNTGVADAKETPNSPARFEDTIICLHDEITCRGKGTPSSGDTAKNGSSR</sequence>
<evidence type="ECO:0000313" key="3">
    <source>
        <dbReference type="Proteomes" id="UP000275267"/>
    </source>
</evidence>
<feature type="compositionally biased region" description="Polar residues" evidence="1">
    <location>
        <begin position="283"/>
        <end position="292"/>
    </location>
</feature>
<evidence type="ECO:0000256" key="1">
    <source>
        <dbReference type="SAM" id="MobiDB-lite"/>
    </source>
</evidence>
<accession>A0A3L6QSD1</accession>
<keyword evidence="3" id="KW-1185">Reference proteome</keyword>